<keyword evidence="4 5" id="KW-0963">Cytoplasm</keyword>
<evidence type="ECO:0000313" key="8">
    <source>
        <dbReference type="EMBL" id="OHU92068.1"/>
    </source>
</evidence>
<comment type="function">
    <text evidence="5">Modulates RecA activity.</text>
</comment>
<dbReference type="Gene3D" id="1.10.10.10">
    <property type="entry name" value="Winged helix-like DNA-binding domain superfamily/Winged helix DNA-binding domain"/>
    <property type="match status" value="3"/>
</dbReference>
<evidence type="ECO:0000256" key="1">
    <source>
        <dbReference type="ARBA" id="ARBA00004496"/>
    </source>
</evidence>
<dbReference type="EMBL" id="MKJU01000022">
    <property type="protein sequence ID" value="OHU92068.1"/>
    <property type="molecule type" value="Genomic_DNA"/>
</dbReference>
<dbReference type="GO" id="GO:0005737">
    <property type="term" value="C:cytoplasm"/>
    <property type="evidence" value="ECO:0007669"/>
    <property type="project" value="UniProtKB-SubCell"/>
</dbReference>
<dbReference type="Pfam" id="PF21981">
    <property type="entry name" value="RecX_HTH3"/>
    <property type="match status" value="1"/>
</dbReference>
<feature type="domain" description="RecX third three-helical" evidence="6">
    <location>
        <begin position="99"/>
        <end position="147"/>
    </location>
</feature>
<protein>
    <recommendedName>
        <fullName evidence="3 5">Regulatory protein RecX</fullName>
    </recommendedName>
</protein>
<evidence type="ECO:0000259" key="6">
    <source>
        <dbReference type="Pfam" id="PF21981"/>
    </source>
</evidence>
<evidence type="ECO:0000259" key="7">
    <source>
        <dbReference type="Pfam" id="PF21982"/>
    </source>
</evidence>
<dbReference type="InterPro" id="IPR053926">
    <property type="entry name" value="RecX_HTH_1st"/>
</dbReference>
<dbReference type="RefSeq" id="WP_070983870.1">
    <property type="nucleotide sequence ID" value="NZ_MKJU01000022.1"/>
</dbReference>
<dbReference type="Pfam" id="PF21982">
    <property type="entry name" value="RecX_HTH1"/>
    <property type="match status" value="1"/>
</dbReference>
<reference evidence="8 9" key="1">
    <citation type="submission" date="2016-09" db="EMBL/GenBank/DDBJ databases">
        <title>Pseudoalteromonas amylolytica sp. nov., isolated from the surface seawater.</title>
        <authorList>
            <person name="Wu Y.-H."/>
            <person name="Cheng H."/>
            <person name="Jin X.-B."/>
            <person name="Wang C.-S."/>
            <person name="Xu X.-W."/>
        </authorList>
    </citation>
    <scope>NUCLEOTIDE SEQUENCE [LARGE SCALE GENOMIC DNA]</scope>
    <source>
        <strain evidence="8 9">JW1</strain>
    </source>
</reference>
<dbReference type="STRING" id="1859457.BET10_06970"/>
<evidence type="ECO:0000256" key="2">
    <source>
        <dbReference type="ARBA" id="ARBA00009695"/>
    </source>
</evidence>
<dbReference type="InterPro" id="IPR036388">
    <property type="entry name" value="WH-like_DNA-bd_sf"/>
</dbReference>
<organism evidence="8 9">
    <name type="scientific">Pseudoalteromonas amylolytica</name>
    <dbReference type="NCBI Taxonomy" id="1859457"/>
    <lineage>
        <taxon>Bacteria</taxon>
        <taxon>Pseudomonadati</taxon>
        <taxon>Pseudomonadota</taxon>
        <taxon>Gammaproteobacteria</taxon>
        <taxon>Alteromonadales</taxon>
        <taxon>Pseudoalteromonadaceae</taxon>
        <taxon>Pseudoalteromonas</taxon>
    </lineage>
</organism>
<evidence type="ECO:0000313" key="9">
    <source>
        <dbReference type="Proteomes" id="UP000179786"/>
    </source>
</evidence>
<dbReference type="PANTHER" id="PTHR33602:SF1">
    <property type="entry name" value="REGULATORY PROTEIN RECX FAMILY PROTEIN"/>
    <property type="match status" value="1"/>
</dbReference>
<comment type="caution">
    <text evidence="8">The sequence shown here is derived from an EMBL/GenBank/DDBJ whole genome shotgun (WGS) entry which is preliminary data.</text>
</comment>
<dbReference type="PANTHER" id="PTHR33602">
    <property type="entry name" value="REGULATORY PROTEIN RECX FAMILY PROTEIN"/>
    <property type="match status" value="1"/>
</dbReference>
<evidence type="ECO:0000256" key="4">
    <source>
        <dbReference type="ARBA" id="ARBA00022490"/>
    </source>
</evidence>
<evidence type="ECO:0000256" key="3">
    <source>
        <dbReference type="ARBA" id="ARBA00018111"/>
    </source>
</evidence>
<dbReference type="OrthoDB" id="7066780at2"/>
<evidence type="ECO:0000256" key="5">
    <source>
        <dbReference type="HAMAP-Rule" id="MF_01114"/>
    </source>
</evidence>
<keyword evidence="9" id="KW-1185">Reference proteome</keyword>
<comment type="similarity">
    <text evidence="2 5">Belongs to the RecX family.</text>
</comment>
<dbReference type="AlphaFoldDB" id="A0A1S1MYB9"/>
<dbReference type="InterPro" id="IPR003783">
    <property type="entry name" value="Regulatory_RecX"/>
</dbReference>
<comment type="subcellular location">
    <subcellularLocation>
        <location evidence="1 5">Cytoplasm</location>
    </subcellularLocation>
</comment>
<gene>
    <name evidence="5" type="primary">recX</name>
    <name evidence="8" type="ORF">BET10_06970</name>
</gene>
<name>A0A1S1MYB9_9GAMM</name>
<dbReference type="InterPro" id="IPR053925">
    <property type="entry name" value="RecX_HTH_3rd"/>
</dbReference>
<accession>A0A1S1MYB9</accession>
<feature type="domain" description="RecX first three-helical" evidence="7">
    <location>
        <begin position="10"/>
        <end position="48"/>
    </location>
</feature>
<proteinExistence type="inferred from homology"/>
<dbReference type="GO" id="GO:0006282">
    <property type="term" value="P:regulation of DNA repair"/>
    <property type="evidence" value="ECO:0007669"/>
    <property type="project" value="UniProtKB-UniRule"/>
</dbReference>
<dbReference type="Proteomes" id="UP000179786">
    <property type="component" value="Unassembled WGS sequence"/>
</dbReference>
<dbReference type="HAMAP" id="MF_01114">
    <property type="entry name" value="RecX"/>
    <property type="match status" value="1"/>
</dbReference>
<sequence>MDEQEKQKLKNYVLWLLGRQEYSKKMLTQKLQAKGADDAFIEKLLAWCESLGYIDENRYCESFLRTQINKGLGLKRVLSDAGNKGVDRARLMQLVETQEVDWFELAQQAYARKYATTPEKLDYKEKAKRIRYMMYRGFSYEEIDFAMQAATMGE</sequence>